<accession>A0A6J5CZM4</accession>
<name>A0A6J5CZM4_9BURK</name>
<dbReference type="PROSITE" id="PS50405">
    <property type="entry name" value="GST_CTER"/>
    <property type="match status" value="1"/>
</dbReference>
<evidence type="ECO:0000259" key="4">
    <source>
        <dbReference type="PROSITE" id="PS50405"/>
    </source>
</evidence>
<evidence type="ECO:0000256" key="2">
    <source>
        <dbReference type="SAM" id="MobiDB-lite"/>
    </source>
</evidence>
<dbReference type="GO" id="GO:0016740">
    <property type="term" value="F:transferase activity"/>
    <property type="evidence" value="ECO:0007669"/>
    <property type="project" value="UniProtKB-KW"/>
</dbReference>
<dbReference type="Gene3D" id="1.20.1050.10">
    <property type="match status" value="1"/>
</dbReference>
<dbReference type="InterPro" id="IPR040079">
    <property type="entry name" value="Glutathione_S-Trfase"/>
</dbReference>
<dbReference type="SFLD" id="SFLDG00358">
    <property type="entry name" value="Main_(cytGST)"/>
    <property type="match status" value="1"/>
</dbReference>
<dbReference type="AlphaFoldDB" id="A0A6J5CZM4"/>
<keyword evidence="6" id="KW-1185">Reference proteome</keyword>
<dbReference type="Pfam" id="PF02798">
    <property type="entry name" value="GST_N"/>
    <property type="match status" value="1"/>
</dbReference>
<dbReference type="InterPro" id="IPR036249">
    <property type="entry name" value="Thioredoxin-like_sf"/>
</dbReference>
<keyword evidence="5" id="KW-0808">Transferase</keyword>
<dbReference type="InterPro" id="IPR036282">
    <property type="entry name" value="Glutathione-S-Trfase_C_sf"/>
</dbReference>
<feature type="compositionally biased region" description="Low complexity" evidence="2">
    <location>
        <begin position="1"/>
        <end position="19"/>
    </location>
</feature>
<proteinExistence type="inferred from homology"/>
<sequence>MSASGPPAALGAGAPAAPDGPRHDVRMRAPPAPIAAIGYSGRLGARRPGAARIILFDERTFMPDLSAFPITQKWPAQHPDRLQLYSLPTPNGVKVSIMLEETGLPYEPHLVRFDTNDQLSPEFLSLNPNNKIPAIVDPDGPGGKPLPLFESGAILIYLADKTGQLIPKDLAGRYETIQWVMFQMGGIGPMFGQVGFFHKFAGRDYEDKRPRDRYVDESKRLLGVLDAHLANRQWMMGDTYTIADIAIFPWVRNLVGFYEAGDLVGFSEFRNVARVLDAFVARPAVARGLNIPARG</sequence>
<dbReference type="Gene3D" id="3.40.30.10">
    <property type="entry name" value="Glutaredoxin"/>
    <property type="match status" value="1"/>
</dbReference>
<evidence type="ECO:0000256" key="1">
    <source>
        <dbReference type="RuleBase" id="RU003494"/>
    </source>
</evidence>
<dbReference type="SFLD" id="SFLDS00019">
    <property type="entry name" value="Glutathione_Transferase_(cytos"/>
    <property type="match status" value="1"/>
</dbReference>
<dbReference type="InterPro" id="IPR010987">
    <property type="entry name" value="Glutathione-S-Trfase_C-like"/>
</dbReference>
<dbReference type="Proteomes" id="UP000494330">
    <property type="component" value="Unassembled WGS sequence"/>
</dbReference>
<comment type="similarity">
    <text evidence="1">Belongs to the GST superfamily.</text>
</comment>
<reference evidence="5 6" key="1">
    <citation type="submission" date="2019-09" db="EMBL/GenBank/DDBJ databases">
        <authorList>
            <person name="Depoorter E."/>
        </authorList>
    </citation>
    <scope>NUCLEOTIDE SEQUENCE [LARGE SCALE GENOMIC DNA]</scope>
    <source>
        <strain evidence="5">LMG 30113</strain>
    </source>
</reference>
<dbReference type="PANTHER" id="PTHR44051">
    <property type="entry name" value="GLUTATHIONE S-TRANSFERASE-RELATED"/>
    <property type="match status" value="1"/>
</dbReference>
<dbReference type="CDD" id="cd03048">
    <property type="entry name" value="GST_N_Ure2p_like"/>
    <property type="match status" value="1"/>
</dbReference>
<feature type="domain" description="GST C-terminal" evidence="4">
    <location>
        <begin position="169"/>
        <end position="295"/>
    </location>
</feature>
<dbReference type="SUPFAM" id="SSF52833">
    <property type="entry name" value="Thioredoxin-like"/>
    <property type="match status" value="1"/>
</dbReference>
<dbReference type="InterPro" id="IPR004046">
    <property type="entry name" value="GST_C"/>
</dbReference>
<evidence type="ECO:0000313" key="5">
    <source>
        <dbReference type="EMBL" id="VWB24632.1"/>
    </source>
</evidence>
<feature type="domain" description="GST N-terminal" evidence="3">
    <location>
        <begin position="79"/>
        <end position="166"/>
    </location>
</feature>
<dbReference type="PANTHER" id="PTHR44051:SF19">
    <property type="entry name" value="DISULFIDE-BOND OXIDOREDUCTASE YFCG"/>
    <property type="match status" value="1"/>
</dbReference>
<evidence type="ECO:0000259" key="3">
    <source>
        <dbReference type="PROSITE" id="PS50404"/>
    </source>
</evidence>
<gene>
    <name evidence="5" type="ORF">BPA30113_00868</name>
</gene>
<dbReference type="Pfam" id="PF00043">
    <property type="entry name" value="GST_C"/>
    <property type="match status" value="1"/>
</dbReference>
<dbReference type="SUPFAM" id="SSF47616">
    <property type="entry name" value="GST C-terminal domain-like"/>
    <property type="match status" value="1"/>
</dbReference>
<dbReference type="PROSITE" id="PS50404">
    <property type="entry name" value="GST_NTER"/>
    <property type="match status" value="1"/>
</dbReference>
<dbReference type="SFLD" id="SFLDG01151">
    <property type="entry name" value="Main.2:_Nu-like"/>
    <property type="match status" value="1"/>
</dbReference>
<dbReference type="EMBL" id="CABVQD010000002">
    <property type="protein sequence ID" value="VWB24632.1"/>
    <property type="molecule type" value="Genomic_DNA"/>
</dbReference>
<dbReference type="CDD" id="cd03178">
    <property type="entry name" value="GST_C_Ure2p_like"/>
    <property type="match status" value="1"/>
</dbReference>
<organism evidence="5 6">
    <name type="scientific">Burkholderia paludis</name>
    <dbReference type="NCBI Taxonomy" id="1506587"/>
    <lineage>
        <taxon>Bacteria</taxon>
        <taxon>Pseudomonadati</taxon>
        <taxon>Pseudomonadota</taxon>
        <taxon>Betaproteobacteria</taxon>
        <taxon>Burkholderiales</taxon>
        <taxon>Burkholderiaceae</taxon>
        <taxon>Burkholderia</taxon>
        <taxon>Burkholderia cepacia complex</taxon>
    </lineage>
</organism>
<dbReference type="InterPro" id="IPR004045">
    <property type="entry name" value="Glutathione_S-Trfase_N"/>
</dbReference>
<evidence type="ECO:0000313" key="6">
    <source>
        <dbReference type="Proteomes" id="UP000494330"/>
    </source>
</evidence>
<protein>
    <submittedName>
        <fullName evidence="5">Putative glutathione S-transferase</fullName>
    </submittedName>
</protein>
<feature type="region of interest" description="Disordered" evidence="2">
    <location>
        <begin position="1"/>
        <end position="26"/>
    </location>
</feature>